<dbReference type="GO" id="GO:0004674">
    <property type="term" value="F:protein serine/threonine kinase activity"/>
    <property type="evidence" value="ECO:0007669"/>
    <property type="project" value="UniProtKB-KW"/>
</dbReference>
<dbReference type="GO" id="GO:0005524">
    <property type="term" value="F:ATP binding"/>
    <property type="evidence" value="ECO:0007669"/>
    <property type="project" value="UniProtKB-KW"/>
</dbReference>
<accession>A0AAE0F5Q2</accession>
<dbReference type="SUPFAM" id="SSF56112">
    <property type="entry name" value="Protein kinase-like (PK-like)"/>
    <property type="match status" value="1"/>
</dbReference>
<dbReference type="InterPro" id="IPR011009">
    <property type="entry name" value="Kinase-like_dom_sf"/>
</dbReference>
<dbReference type="Gene3D" id="1.10.510.10">
    <property type="entry name" value="Transferase(Phosphotransferase) domain 1"/>
    <property type="match status" value="1"/>
</dbReference>
<evidence type="ECO:0000313" key="12">
    <source>
        <dbReference type="Proteomes" id="UP001190700"/>
    </source>
</evidence>
<evidence type="ECO:0000256" key="1">
    <source>
        <dbReference type="ARBA" id="ARBA00022527"/>
    </source>
</evidence>
<evidence type="ECO:0000259" key="10">
    <source>
        <dbReference type="PROSITE" id="PS51285"/>
    </source>
</evidence>
<dbReference type="Gene3D" id="3.30.200.20">
    <property type="entry name" value="Phosphorylase Kinase, domain 1"/>
    <property type="match status" value="1"/>
</dbReference>
<feature type="transmembrane region" description="Helical" evidence="8">
    <location>
        <begin position="13"/>
        <end position="31"/>
    </location>
</feature>
<evidence type="ECO:0000259" key="9">
    <source>
        <dbReference type="PROSITE" id="PS50011"/>
    </source>
</evidence>
<dbReference type="PANTHER" id="PTHR24351">
    <property type="entry name" value="RIBOSOMAL PROTEIN S6 KINASE"/>
    <property type="match status" value="1"/>
</dbReference>
<reference evidence="11 12" key="1">
    <citation type="journal article" date="2015" name="Genome Biol. Evol.">
        <title>Comparative Genomics of a Bacterivorous Green Alga Reveals Evolutionary Causalities and Consequences of Phago-Mixotrophic Mode of Nutrition.</title>
        <authorList>
            <person name="Burns J.A."/>
            <person name="Paasch A."/>
            <person name="Narechania A."/>
            <person name="Kim E."/>
        </authorList>
    </citation>
    <scope>NUCLEOTIDE SEQUENCE [LARGE SCALE GENOMIC DNA]</scope>
    <source>
        <strain evidence="11 12">PLY_AMNH</strain>
    </source>
</reference>
<dbReference type="Proteomes" id="UP001190700">
    <property type="component" value="Unassembled WGS sequence"/>
</dbReference>
<dbReference type="InterPro" id="IPR000719">
    <property type="entry name" value="Prot_kinase_dom"/>
</dbReference>
<evidence type="ECO:0000313" key="11">
    <source>
        <dbReference type="EMBL" id="KAK3252788.1"/>
    </source>
</evidence>
<keyword evidence="3" id="KW-0808">Transferase</keyword>
<feature type="non-terminal residue" evidence="11">
    <location>
        <position position="1"/>
    </location>
</feature>
<keyword evidence="4" id="KW-0547">Nucleotide-binding</keyword>
<dbReference type="SMART" id="SM00133">
    <property type="entry name" value="S_TK_X"/>
    <property type="match status" value="1"/>
</dbReference>
<evidence type="ECO:0000256" key="8">
    <source>
        <dbReference type="SAM" id="Phobius"/>
    </source>
</evidence>
<feature type="domain" description="Protein kinase" evidence="9">
    <location>
        <begin position="1"/>
        <end position="89"/>
    </location>
</feature>
<evidence type="ECO:0000256" key="3">
    <source>
        <dbReference type="ARBA" id="ARBA00022679"/>
    </source>
</evidence>
<evidence type="ECO:0000256" key="6">
    <source>
        <dbReference type="ARBA" id="ARBA00022840"/>
    </source>
</evidence>
<evidence type="ECO:0000256" key="5">
    <source>
        <dbReference type="ARBA" id="ARBA00022777"/>
    </source>
</evidence>
<gene>
    <name evidence="11" type="ORF">CYMTET_37934</name>
</gene>
<sequence length="204" mass="22677">VIMENGHGKSVDFWALGVLVFEMVTGVHPFYSRNKEEMYRRILSHTPVLPPYLSKEAKDILQALTCKDPAARLGSGPRGAQEVKEHPFFKNVDWDSVLEKRIKPPYAPPRKGSTDTQHFDDEFTRELPLDSVCVRDPAMEKLMRDARFDSFSYNVDQAEKVTGDLASVTLDDTAINLRQDSGISQSVAEEATPAPAEATPAPAS</sequence>
<organism evidence="11 12">
    <name type="scientific">Cymbomonas tetramitiformis</name>
    <dbReference type="NCBI Taxonomy" id="36881"/>
    <lineage>
        <taxon>Eukaryota</taxon>
        <taxon>Viridiplantae</taxon>
        <taxon>Chlorophyta</taxon>
        <taxon>Pyramimonadophyceae</taxon>
        <taxon>Pyramimonadales</taxon>
        <taxon>Pyramimonadaceae</taxon>
        <taxon>Cymbomonas</taxon>
    </lineage>
</organism>
<dbReference type="Pfam" id="PF00433">
    <property type="entry name" value="Pkinase_C"/>
    <property type="match status" value="1"/>
</dbReference>
<dbReference type="PROSITE" id="PS51285">
    <property type="entry name" value="AGC_KINASE_CTER"/>
    <property type="match status" value="1"/>
</dbReference>
<keyword evidence="8" id="KW-0472">Membrane</keyword>
<dbReference type="AlphaFoldDB" id="A0AAE0F5Q2"/>
<feature type="domain" description="AGC-kinase C-terminal" evidence="10">
    <location>
        <begin position="90"/>
        <end position="163"/>
    </location>
</feature>
<protein>
    <submittedName>
        <fullName evidence="11">Uncharacterized protein</fullName>
    </submittedName>
</protein>
<keyword evidence="6" id="KW-0067">ATP-binding</keyword>
<evidence type="ECO:0000256" key="2">
    <source>
        <dbReference type="ARBA" id="ARBA00022553"/>
    </source>
</evidence>
<keyword evidence="12" id="KW-1185">Reference proteome</keyword>
<name>A0AAE0F5Q2_9CHLO</name>
<dbReference type="EMBL" id="LGRX02025198">
    <property type="protein sequence ID" value="KAK3252788.1"/>
    <property type="molecule type" value="Genomic_DNA"/>
</dbReference>
<dbReference type="PROSITE" id="PS50011">
    <property type="entry name" value="PROTEIN_KINASE_DOM"/>
    <property type="match status" value="1"/>
</dbReference>
<keyword evidence="5" id="KW-0418">Kinase</keyword>
<feature type="compositionally biased region" description="Low complexity" evidence="7">
    <location>
        <begin position="188"/>
        <end position="204"/>
    </location>
</feature>
<keyword evidence="8" id="KW-1133">Transmembrane helix</keyword>
<evidence type="ECO:0000256" key="7">
    <source>
        <dbReference type="SAM" id="MobiDB-lite"/>
    </source>
</evidence>
<proteinExistence type="predicted"/>
<keyword evidence="1" id="KW-0723">Serine/threonine-protein kinase</keyword>
<dbReference type="Pfam" id="PF00069">
    <property type="entry name" value="Pkinase"/>
    <property type="match status" value="1"/>
</dbReference>
<comment type="caution">
    <text evidence="11">The sequence shown here is derived from an EMBL/GenBank/DDBJ whole genome shotgun (WGS) entry which is preliminary data.</text>
</comment>
<feature type="region of interest" description="Disordered" evidence="7">
    <location>
        <begin position="181"/>
        <end position="204"/>
    </location>
</feature>
<keyword evidence="8" id="KW-0812">Transmembrane</keyword>
<evidence type="ECO:0000256" key="4">
    <source>
        <dbReference type="ARBA" id="ARBA00022741"/>
    </source>
</evidence>
<keyword evidence="2" id="KW-0597">Phosphoprotein</keyword>
<dbReference type="InterPro" id="IPR017892">
    <property type="entry name" value="Pkinase_C"/>
</dbReference>
<dbReference type="InterPro" id="IPR000961">
    <property type="entry name" value="AGC-kinase_C"/>
</dbReference>